<sequence length="72" mass="8042">MTLPDFLRWPLALAAVAVLAFGSGYWLGARDARQKAELSEARDHIDTRGRVDDALVRPDGCVWSDRLRQACD</sequence>
<dbReference type="EMBL" id="FNEJ01000051">
    <property type="protein sequence ID" value="SDJ57031.1"/>
    <property type="molecule type" value="Genomic_DNA"/>
</dbReference>
<evidence type="ECO:0000313" key="3">
    <source>
        <dbReference type="Proteomes" id="UP000199093"/>
    </source>
</evidence>
<keyword evidence="1" id="KW-0812">Transmembrane</keyword>
<dbReference type="OrthoDB" id="7876018at2"/>
<keyword evidence="3" id="KW-1185">Reference proteome</keyword>
<protein>
    <submittedName>
        <fullName evidence="2">Uncharacterized protein</fullName>
    </submittedName>
</protein>
<accession>A0A1G8UTB5</accession>
<evidence type="ECO:0000313" key="2">
    <source>
        <dbReference type="EMBL" id="SDJ57031.1"/>
    </source>
</evidence>
<dbReference type="RefSeq" id="WP_131821899.1">
    <property type="nucleotide sequence ID" value="NZ_FNEJ01000051.1"/>
</dbReference>
<feature type="transmembrane region" description="Helical" evidence="1">
    <location>
        <begin position="6"/>
        <end position="27"/>
    </location>
</feature>
<dbReference type="AlphaFoldDB" id="A0A1G8UTB5"/>
<dbReference type="STRING" id="555512.SAMN04487993_10515"/>
<dbReference type="Proteomes" id="UP000199093">
    <property type="component" value="Unassembled WGS sequence"/>
</dbReference>
<proteinExistence type="predicted"/>
<evidence type="ECO:0000256" key="1">
    <source>
        <dbReference type="SAM" id="Phobius"/>
    </source>
</evidence>
<keyword evidence="1" id="KW-0472">Membrane</keyword>
<gene>
    <name evidence="2" type="ORF">SAMN04487993_10515</name>
</gene>
<name>A0A1G8UTB5_9RHOB</name>
<keyword evidence="1" id="KW-1133">Transmembrane helix</keyword>
<reference evidence="2 3" key="1">
    <citation type="submission" date="2016-10" db="EMBL/GenBank/DDBJ databases">
        <authorList>
            <person name="de Groot N.N."/>
        </authorList>
    </citation>
    <scope>NUCLEOTIDE SEQUENCE [LARGE SCALE GENOMIC DNA]</scope>
    <source>
        <strain evidence="2 3">DSM 26424</strain>
    </source>
</reference>
<organism evidence="2 3">
    <name type="scientific">Salipiger marinus</name>
    <dbReference type="NCBI Taxonomy" id="555512"/>
    <lineage>
        <taxon>Bacteria</taxon>
        <taxon>Pseudomonadati</taxon>
        <taxon>Pseudomonadota</taxon>
        <taxon>Alphaproteobacteria</taxon>
        <taxon>Rhodobacterales</taxon>
        <taxon>Roseobacteraceae</taxon>
        <taxon>Salipiger</taxon>
    </lineage>
</organism>